<keyword evidence="4 8" id="KW-0808">Transferase</keyword>
<evidence type="ECO:0000313" key="10">
    <source>
        <dbReference type="Proteomes" id="UP001443914"/>
    </source>
</evidence>
<keyword evidence="6 8" id="KW-1133">Transmembrane helix</keyword>
<dbReference type="GO" id="GO:0005737">
    <property type="term" value="C:cytoplasm"/>
    <property type="evidence" value="ECO:0007669"/>
    <property type="project" value="TreeGrafter"/>
</dbReference>
<name>A0AAW1GZP8_SAPOF</name>
<dbReference type="PANTHER" id="PTHR21461">
    <property type="entry name" value="GLYCOSYLTRANSFERASE FAMILY 92 PROTEIN"/>
    <property type="match status" value="1"/>
</dbReference>
<dbReference type="EC" id="2.4.1.-" evidence="8"/>
<comment type="similarity">
    <text evidence="2 8">Belongs to the glycosyltransferase 92 family.</text>
</comment>
<comment type="subcellular location">
    <subcellularLocation>
        <location evidence="1">Membrane</location>
        <topology evidence="1">Single-pass membrane protein</topology>
    </subcellularLocation>
</comment>
<dbReference type="InterPro" id="IPR029044">
    <property type="entry name" value="Nucleotide-diphossugar_trans"/>
</dbReference>
<evidence type="ECO:0000256" key="8">
    <source>
        <dbReference type="RuleBase" id="RU366017"/>
    </source>
</evidence>
<keyword evidence="5 8" id="KW-0812">Transmembrane</keyword>
<dbReference type="Pfam" id="PF01697">
    <property type="entry name" value="Glyco_transf_92"/>
    <property type="match status" value="1"/>
</dbReference>
<evidence type="ECO:0000256" key="3">
    <source>
        <dbReference type="ARBA" id="ARBA00022676"/>
    </source>
</evidence>
<evidence type="ECO:0000256" key="5">
    <source>
        <dbReference type="ARBA" id="ARBA00022692"/>
    </source>
</evidence>
<evidence type="ECO:0000256" key="4">
    <source>
        <dbReference type="ARBA" id="ARBA00022679"/>
    </source>
</evidence>
<sequence>MDSWTIKKCLRKFTSKKSFLVRIIFFFFIFFFVFHVIKFEPKKSFFLTSNIIELPDFSPYVSSNSFNKKPTSQNNNTIDVIIEHTILFPDFLLVILANNGNNFSMYNISYYKIDCVYNGSVYPMLNFDGFDSGESRWFVRCPIPPLNNLVAVGLRLHRDKVAQLVAENQTILSWSNKLVYEATFDGEEIVAIFVKGLGLNGEKRSNPSQFFCKFGKSLELSTKAITAAQEVIRCPLPLGVTRSSIVEKNEEIQVTIERKIGSKSYVVPSIAKLHKKNDNDFIKGNNNYKYELCACTMVWNQAAFIKEWIAYHAWLGIQRWFVYDNNSDDGLREVISDLNSENYNVSRHSWPWLKSQEAGFAHSLLKARDQCSWIAFFDVDEFYYFTSPKLGHKVKEEHAGQNRLRDVVHNLSSSPFKGQMKTNCYNFGPSKLRESPKEGVPLGYTCRLRNFDRHKSIVRPDSVDESLLNRVHHFELKPGFSGKTLSLKTAVINHYKYPVWDVFKAKFERRVSAYVVDWKENKNEESKDRTPGLGTEAIEPQDWSSRFCEVWDTRLRDFIRSNLANFNSTLLLPWH</sequence>
<dbReference type="GO" id="GO:0016757">
    <property type="term" value="F:glycosyltransferase activity"/>
    <property type="evidence" value="ECO:0007669"/>
    <property type="project" value="UniProtKB-UniRule"/>
</dbReference>
<accession>A0AAW1GZP8</accession>
<keyword evidence="3 8" id="KW-0328">Glycosyltransferase</keyword>
<evidence type="ECO:0000256" key="2">
    <source>
        <dbReference type="ARBA" id="ARBA00007647"/>
    </source>
</evidence>
<comment type="caution">
    <text evidence="9">The sequence shown here is derived from an EMBL/GenBank/DDBJ whole genome shotgun (WGS) entry which is preliminary data.</text>
</comment>
<feature type="transmembrane region" description="Helical" evidence="8">
    <location>
        <begin position="20"/>
        <end position="37"/>
    </location>
</feature>
<evidence type="ECO:0000256" key="1">
    <source>
        <dbReference type="ARBA" id="ARBA00004167"/>
    </source>
</evidence>
<evidence type="ECO:0000256" key="6">
    <source>
        <dbReference type="ARBA" id="ARBA00022989"/>
    </source>
</evidence>
<proteinExistence type="inferred from homology"/>
<gene>
    <name evidence="9" type="ORF">RND81_14G195300</name>
</gene>
<evidence type="ECO:0000256" key="7">
    <source>
        <dbReference type="ARBA" id="ARBA00023136"/>
    </source>
</evidence>
<keyword evidence="10" id="KW-1185">Reference proteome</keyword>
<dbReference type="CDD" id="cd00761">
    <property type="entry name" value="Glyco_tranf_GTA_type"/>
    <property type="match status" value="1"/>
</dbReference>
<keyword evidence="7 8" id="KW-0472">Membrane</keyword>
<dbReference type="SUPFAM" id="SSF53448">
    <property type="entry name" value="Nucleotide-diphospho-sugar transferases"/>
    <property type="match status" value="1"/>
</dbReference>
<dbReference type="GO" id="GO:0016020">
    <property type="term" value="C:membrane"/>
    <property type="evidence" value="ECO:0007669"/>
    <property type="project" value="UniProtKB-SubCell"/>
</dbReference>
<evidence type="ECO:0000313" key="9">
    <source>
        <dbReference type="EMBL" id="KAK9666579.1"/>
    </source>
</evidence>
<dbReference type="AlphaFoldDB" id="A0AAW1GZP8"/>
<dbReference type="InterPro" id="IPR008166">
    <property type="entry name" value="Glyco_transf_92"/>
</dbReference>
<dbReference type="PANTHER" id="PTHR21461:SF16">
    <property type="entry name" value="GLYCOSYLTRANSFERASE FAMILY 92 PROTEIN RCOM_0530710"/>
    <property type="match status" value="1"/>
</dbReference>
<reference evidence="9" key="1">
    <citation type="submission" date="2024-03" db="EMBL/GenBank/DDBJ databases">
        <title>WGS assembly of Saponaria officinalis var. Norfolk2.</title>
        <authorList>
            <person name="Jenkins J."/>
            <person name="Shu S."/>
            <person name="Grimwood J."/>
            <person name="Barry K."/>
            <person name="Goodstein D."/>
            <person name="Schmutz J."/>
            <person name="Leebens-Mack J."/>
            <person name="Osbourn A."/>
        </authorList>
    </citation>
    <scope>NUCLEOTIDE SEQUENCE [LARGE SCALE GENOMIC DNA]</scope>
    <source>
        <strain evidence="9">JIC</strain>
    </source>
</reference>
<protein>
    <recommendedName>
        <fullName evidence="8">Glycosyltransferase family 92 protein</fullName>
        <ecNumber evidence="8">2.4.1.-</ecNumber>
    </recommendedName>
</protein>
<organism evidence="9 10">
    <name type="scientific">Saponaria officinalis</name>
    <name type="common">Common soapwort</name>
    <name type="synonym">Lychnis saponaria</name>
    <dbReference type="NCBI Taxonomy" id="3572"/>
    <lineage>
        <taxon>Eukaryota</taxon>
        <taxon>Viridiplantae</taxon>
        <taxon>Streptophyta</taxon>
        <taxon>Embryophyta</taxon>
        <taxon>Tracheophyta</taxon>
        <taxon>Spermatophyta</taxon>
        <taxon>Magnoliopsida</taxon>
        <taxon>eudicotyledons</taxon>
        <taxon>Gunneridae</taxon>
        <taxon>Pentapetalae</taxon>
        <taxon>Caryophyllales</taxon>
        <taxon>Caryophyllaceae</taxon>
        <taxon>Caryophylleae</taxon>
        <taxon>Saponaria</taxon>
    </lineage>
</organism>
<dbReference type="EMBL" id="JBDFQZ010000014">
    <property type="protein sequence ID" value="KAK9666579.1"/>
    <property type="molecule type" value="Genomic_DNA"/>
</dbReference>
<dbReference type="Proteomes" id="UP001443914">
    <property type="component" value="Unassembled WGS sequence"/>
</dbReference>